<name>A0A316ZCR4_9BASI</name>
<evidence type="ECO:0000313" key="3">
    <source>
        <dbReference type="Proteomes" id="UP000245946"/>
    </source>
</evidence>
<dbReference type="EMBL" id="KZ819290">
    <property type="protein sequence ID" value="PWN98838.1"/>
    <property type="molecule type" value="Genomic_DNA"/>
</dbReference>
<dbReference type="AlphaFoldDB" id="A0A316ZCR4"/>
<keyword evidence="3" id="KW-1185">Reference proteome</keyword>
<reference evidence="2 3" key="1">
    <citation type="journal article" date="2018" name="Mol. Biol. Evol.">
        <title>Broad Genomic Sampling Reveals a Smut Pathogenic Ancestry of the Fungal Clade Ustilaginomycotina.</title>
        <authorList>
            <person name="Kijpornyongpan T."/>
            <person name="Mondo S.J."/>
            <person name="Barry K."/>
            <person name="Sandor L."/>
            <person name="Lee J."/>
            <person name="Lipzen A."/>
            <person name="Pangilinan J."/>
            <person name="LaButti K."/>
            <person name="Hainaut M."/>
            <person name="Henrissat B."/>
            <person name="Grigoriev I.V."/>
            <person name="Spatafora J.W."/>
            <person name="Aime M.C."/>
        </authorList>
    </citation>
    <scope>NUCLEOTIDE SEQUENCE [LARGE SCALE GENOMIC DNA]</scope>
    <source>
        <strain evidence="2 3">MCA 4186</strain>
    </source>
</reference>
<organism evidence="2 3">
    <name type="scientific">Tilletiopsis washingtonensis</name>
    <dbReference type="NCBI Taxonomy" id="58919"/>
    <lineage>
        <taxon>Eukaryota</taxon>
        <taxon>Fungi</taxon>
        <taxon>Dikarya</taxon>
        <taxon>Basidiomycota</taxon>
        <taxon>Ustilaginomycotina</taxon>
        <taxon>Exobasidiomycetes</taxon>
        <taxon>Entylomatales</taxon>
        <taxon>Entylomatales incertae sedis</taxon>
        <taxon>Tilletiopsis</taxon>
    </lineage>
</organism>
<feature type="region of interest" description="Disordered" evidence="1">
    <location>
        <begin position="91"/>
        <end position="110"/>
    </location>
</feature>
<dbReference type="RefSeq" id="XP_025599117.1">
    <property type="nucleotide sequence ID" value="XM_025739713.1"/>
</dbReference>
<evidence type="ECO:0000313" key="2">
    <source>
        <dbReference type="EMBL" id="PWN98838.1"/>
    </source>
</evidence>
<accession>A0A316ZCR4</accession>
<gene>
    <name evidence="2" type="ORF">FA09DRAFT_254490</name>
</gene>
<proteinExistence type="predicted"/>
<dbReference type="Proteomes" id="UP000245946">
    <property type="component" value="Unassembled WGS sequence"/>
</dbReference>
<evidence type="ECO:0000256" key="1">
    <source>
        <dbReference type="SAM" id="MobiDB-lite"/>
    </source>
</evidence>
<protein>
    <submittedName>
        <fullName evidence="2">Uncharacterized protein</fullName>
    </submittedName>
</protein>
<sequence length="293" mass="31376">MRIGPASSPRSELLLCGYGKHSREMPVTRRRSRLDQALSSTAQPRLARAFTRLHGVALGQTAQRGPRIGRHTLLADGVRFVVASLRCSSVSSNSEPAQPLGQARRPKRPHEAQECSLARCRWEHRGCGARRLGRSAAVSFSRLGRRRLARPTSSALPICGCIHPATLLMAHAAACRGVARMRLRRSGAAARQPSSVAALSAQFPALRRPGPSGCKAAWRDSAQAAVSARLRRGVCPCAVPRRGAAGRECLGAASFDGARGGAALCRHHEQAEGSRRACARLPLCRTRASEALK</sequence>
<dbReference type="GeneID" id="37267259"/>